<proteinExistence type="predicted"/>
<dbReference type="EMBL" id="CATQJA010002664">
    <property type="protein sequence ID" value="CAJ0582398.1"/>
    <property type="molecule type" value="Genomic_DNA"/>
</dbReference>
<protein>
    <submittedName>
        <fullName evidence="1">Uncharacterized protein</fullName>
    </submittedName>
</protein>
<gene>
    <name evidence="1" type="ORF">MSPICULIGERA_LOCUS20531</name>
</gene>
<evidence type="ECO:0000313" key="2">
    <source>
        <dbReference type="Proteomes" id="UP001177023"/>
    </source>
</evidence>
<comment type="caution">
    <text evidence="1">The sequence shown here is derived from an EMBL/GenBank/DDBJ whole genome shotgun (WGS) entry which is preliminary data.</text>
</comment>
<keyword evidence="2" id="KW-1185">Reference proteome</keyword>
<sequence length="154" mass="16187">MATVPGARTTACTSCTTDADVYYSDTVTTCAAIQQIIAEAQCASVITDPLITWAQAQGGCYMLDLLCPTDASVLIQTASGPILLSMADYDSGLFQFICEAGEYFFNSPDAGTSSQLQSVVCFDSGAGDDVPQMEAPMTTTDTIATTTDLIEEED</sequence>
<reference evidence="1" key="1">
    <citation type="submission" date="2023-06" db="EMBL/GenBank/DDBJ databases">
        <authorList>
            <person name="Delattre M."/>
        </authorList>
    </citation>
    <scope>NUCLEOTIDE SEQUENCE</scope>
    <source>
        <strain evidence="1">AF72</strain>
    </source>
</reference>
<accession>A0AA36D796</accession>
<name>A0AA36D796_9BILA</name>
<dbReference type="AlphaFoldDB" id="A0AA36D796"/>
<feature type="non-terminal residue" evidence="1">
    <location>
        <position position="154"/>
    </location>
</feature>
<organism evidence="1 2">
    <name type="scientific">Mesorhabditis spiculigera</name>
    <dbReference type="NCBI Taxonomy" id="96644"/>
    <lineage>
        <taxon>Eukaryota</taxon>
        <taxon>Metazoa</taxon>
        <taxon>Ecdysozoa</taxon>
        <taxon>Nematoda</taxon>
        <taxon>Chromadorea</taxon>
        <taxon>Rhabditida</taxon>
        <taxon>Rhabditina</taxon>
        <taxon>Rhabditomorpha</taxon>
        <taxon>Rhabditoidea</taxon>
        <taxon>Rhabditidae</taxon>
        <taxon>Mesorhabditinae</taxon>
        <taxon>Mesorhabditis</taxon>
    </lineage>
</organism>
<evidence type="ECO:0000313" key="1">
    <source>
        <dbReference type="EMBL" id="CAJ0582398.1"/>
    </source>
</evidence>
<dbReference type="Proteomes" id="UP001177023">
    <property type="component" value="Unassembled WGS sequence"/>
</dbReference>